<reference evidence="1 2" key="1">
    <citation type="submission" date="2011-08" db="EMBL/GenBank/DDBJ databases">
        <title>The Genome Sequence of Oribacterium sp. ACB7.</title>
        <authorList>
            <consortium name="The Broad Institute Genome Sequencing Platform"/>
            <person name="Earl A."/>
            <person name="Ward D."/>
            <person name="Feldgarden M."/>
            <person name="Gevers D."/>
            <person name="Sizova M."/>
            <person name="Hazen A."/>
            <person name="Epstein S."/>
            <person name="Young S.K."/>
            <person name="Zeng Q."/>
            <person name="Gargeya S."/>
            <person name="Fitzgerald M."/>
            <person name="Haas B."/>
            <person name="Abouelleil A."/>
            <person name="Alvarado L."/>
            <person name="Arachchi H.M."/>
            <person name="Berlin A."/>
            <person name="Brown A."/>
            <person name="Chapman S.B."/>
            <person name="Chen Z."/>
            <person name="Dunbar C."/>
            <person name="Freedman E."/>
            <person name="Gearin G."/>
            <person name="Gellesch M."/>
            <person name="Goldberg J."/>
            <person name="Griggs A."/>
            <person name="Gujja S."/>
            <person name="Heiman D."/>
            <person name="Howarth C."/>
            <person name="Larson L."/>
            <person name="Lui A."/>
            <person name="MacDonald P.J.P."/>
            <person name="Montmayeur A."/>
            <person name="Murphy C."/>
            <person name="Neiman D."/>
            <person name="Pearson M."/>
            <person name="Priest M."/>
            <person name="Roberts A."/>
            <person name="Saif S."/>
            <person name="Shea T."/>
            <person name="Shenoy N."/>
            <person name="Sisk P."/>
            <person name="Stolte C."/>
            <person name="Sykes S."/>
            <person name="Wortman J."/>
            <person name="Nusbaum C."/>
            <person name="Birren B."/>
        </authorList>
    </citation>
    <scope>NUCLEOTIDE SEQUENCE [LARGE SCALE GENOMIC DNA]</scope>
    <source>
        <strain evidence="1 2">ACB7</strain>
    </source>
</reference>
<name>G9WUP4_9FIRM</name>
<accession>G9WUP4</accession>
<proteinExistence type="predicted"/>
<keyword evidence="2" id="KW-1185">Reference proteome</keyword>
<dbReference type="PATRIC" id="fig|796944.3.peg.1079"/>
<dbReference type="Proteomes" id="UP000003527">
    <property type="component" value="Unassembled WGS sequence"/>
</dbReference>
<dbReference type="AlphaFoldDB" id="G9WUP4"/>
<dbReference type="EMBL" id="AFZD01000016">
    <property type="protein sequence ID" value="EHL12062.1"/>
    <property type="molecule type" value="Genomic_DNA"/>
</dbReference>
<comment type="caution">
    <text evidence="1">The sequence shown here is derived from an EMBL/GenBank/DDBJ whole genome shotgun (WGS) entry which is preliminary data.</text>
</comment>
<gene>
    <name evidence="1" type="ORF">HMPREF9624_00369</name>
</gene>
<protein>
    <submittedName>
        <fullName evidence="1">Uncharacterized protein</fullName>
    </submittedName>
</protein>
<evidence type="ECO:0000313" key="2">
    <source>
        <dbReference type="Proteomes" id="UP000003527"/>
    </source>
</evidence>
<evidence type="ECO:0000313" key="1">
    <source>
        <dbReference type="EMBL" id="EHL12062.1"/>
    </source>
</evidence>
<sequence>MIHFYKWIKMSKEKFKRIGTKQYILVFTFIFLGLLYLKNASAKKEEAPVAESVLSSSTLPTMKLYYDRAEDSFINYSPKIDVYNLFYRKK</sequence>
<dbReference type="HOGENOM" id="CLU_2437974_0_0_9"/>
<organism evidence="1 2">
    <name type="scientific">Oribacterium asaccharolyticum ACB7</name>
    <dbReference type="NCBI Taxonomy" id="796944"/>
    <lineage>
        <taxon>Bacteria</taxon>
        <taxon>Bacillati</taxon>
        <taxon>Bacillota</taxon>
        <taxon>Clostridia</taxon>
        <taxon>Lachnospirales</taxon>
        <taxon>Lachnospiraceae</taxon>
        <taxon>Oribacterium</taxon>
    </lineage>
</organism>